<dbReference type="EMBL" id="LR796719">
    <property type="protein sequence ID" value="CAB4161707.1"/>
    <property type="molecule type" value="Genomic_DNA"/>
</dbReference>
<dbReference type="EMBL" id="LR797146">
    <property type="protein sequence ID" value="CAB4189782.1"/>
    <property type="molecule type" value="Genomic_DNA"/>
</dbReference>
<reference evidence="1" key="1">
    <citation type="submission" date="2020-04" db="EMBL/GenBank/DDBJ databases">
        <authorList>
            <person name="Chiriac C."/>
            <person name="Salcher M."/>
            <person name="Ghai R."/>
            <person name="Kavagutti S V."/>
        </authorList>
    </citation>
    <scope>NUCLEOTIDE SEQUENCE</scope>
</reference>
<sequence length="130" mass="13655">MTAAITTLRSTIATALANAGVWSVYSYPPRTITANSVIIAPADPYLSPSNNRAIGIAPQAYLTVMFTKPLLDNEGNLNEIESMMVAVFTKLADASLGLNISSASAPSVLSAESGDLLTQSFNINTLTSWS</sequence>
<evidence type="ECO:0000313" key="2">
    <source>
        <dbReference type="EMBL" id="CAB4189782.1"/>
    </source>
</evidence>
<proteinExistence type="predicted"/>
<organism evidence="1">
    <name type="scientific">uncultured Caudovirales phage</name>
    <dbReference type="NCBI Taxonomy" id="2100421"/>
    <lineage>
        <taxon>Viruses</taxon>
        <taxon>Duplodnaviria</taxon>
        <taxon>Heunggongvirae</taxon>
        <taxon>Uroviricota</taxon>
        <taxon>Caudoviricetes</taxon>
        <taxon>Peduoviridae</taxon>
        <taxon>Maltschvirus</taxon>
        <taxon>Maltschvirus maltsch</taxon>
    </lineage>
</organism>
<protein>
    <submittedName>
        <fullName evidence="1">Uncharacterized protein</fullName>
    </submittedName>
</protein>
<evidence type="ECO:0000313" key="1">
    <source>
        <dbReference type="EMBL" id="CAB4161707.1"/>
    </source>
</evidence>
<gene>
    <name evidence="2" type="ORF">UFOVP1201_17</name>
    <name evidence="1" type="ORF">UFOVP788_10</name>
</gene>
<accession>A0A6J5NRR5</accession>
<name>A0A6J5NRR5_9CAUD</name>